<dbReference type="InterPro" id="IPR052956">
    <property type="entry name" value="Mesenchyme-surface_protein"/>
</dbReference>
<accession>A0ABQ9FY80</accession>
<gene>
    <name evidence="1" type="ORF">KUTeg_002554</name>
</gene>
<sequence length="160" mass="18337">MSIWRARDMRQIFDSGSDFEDAISRFKPSVFNADTGEAGAIPASTSDSKSDEKYIKMVIVVCLKQKQQLFMLIFYNIMGPEPENIEIGEYKGRKLIFVSHEEPGGIFLYSVGKNPRQPVLEDVWIEIPDTKLSWEELYNRNAVSELDTEDLSRLLELVSH</sequence>
<reference evidence="1 2" key="1">
    <citation type="submission" date="2022-12" db="EMBL/GenBank/DDBJ databases">
        <title>Chromosome-level genome of Tegillarca granosa.</title>
        <authorList>
            <person name="Kim J."/>
        </authorList>
    </citation>
    <scope>NUCLEOTIDE SEQUENCE [LARGE SCALE GENOMIC DNA]</scope>
    <source>
        <strain evidence="1">Teg-2019</strain>
        <tissue evidence="1">Adductor muscle</tissue>
    </source>
</reference>
<comment type="caution">
    <text evidence="1">The sequence shown here is derived from an EMBL/GenBank/DDBJ whole genome shotgun (WGS) entry which is preliminary data.</text>
</comment>
<evidence type="ECO:0000313" key="1">
    <source>
        <dbReference type="EMBL" id="KAJ8320967.1"/>
    </source>
</evidence>
<dbReference type="Proteomes" id="UP001217089">
    <property type="component" value="Unassembled WGS sequence"/>
</dbReference>
<organism evidence="1 2">
    <name type="scientific">Tegillarca granosa</name>
    <name type="common">Malaysian cockle</name>
    <name type="synonym">Anadara granosa</name>
    <dbReference type="NCBI Taxonomy" id="220873"/>
    <lineage>
        <taxon>Eukaryota</taxon>
        <taxon>Metazoa</taxon>
        <taxon>Spiralia</taxon>
        <taxon>Lophotrochozoa</taxon>
        <taxon>Mollusca</taxon>
        <taxon>Bivalvia</taxon>
        <taxon>Autobranchia</taxon>
        <taxon>Pteriomorphia</taxon>
        <taxon>Arcoida</taxon>
        <taxon>Arcoidea</taxon>
        <taxon>Arcidae</taxon>
        <taxon>Tegillarca</taxon>
    </lineage>
</organism>
<evidence type="ECO:0000313" key="2">
    <source>
        <dbReference type="Proteomes" id="UP001217089"/>
    </source>
</evidence>
<dbReference type="PANTHER" id="PTHR46928:SF1">
    <property type="entry name" value="MESENCHYME-SPECIFIC CELL SURFACE GLYCOPROTEIN"/>
    <property type="match status" value="1"/>
</dbReference>
<dbReference type="EMBL" id="JARBDR010000141">
    <property type="protein sequence ID" value="KAJ8320967.1"/>
    <property type="molecule type" value="Genomic_DNA"/>
</dbReference>
<name>A0ABQ9FY80_TEGGR</name>
<protein>
    <submittedName>
        <fullName evidence="1">Uncharacterized protein</fullName>
    </submittedName>
</protein>
<dbReference type="PANTHER" id="PTHR46928">
    <property type="entry name" value="MESENCHYME-SPECIFIC CELL SURFACE GLYCOPROTEIN"/>
    <property type="match status" value="1"/>
</dbReference>
<keyword evidence="2" id="KW-1185">Reference proteome</keyword>
<proteinExistence type="predicted"/>